<dbReference type="InterPro" id="IPR002401">
    <property type="entry name" value="Cyt_P450_E_grp-I"/>
</dbReference>
<evidence type="ECO:0000313" key="8">
    <source>
        <dbReference type="EMBL" id="ACS42958.1"/>
    </source>
</evidence>
<protein>
    <submittedName>
        <fullName evidence="8">Cytochrome P450</fullName>
        <ecNumber evidence="8">1.14.14.1</ecNumber>
    </submittedName>
</protein>
<evidence type="ECO:0000256" key="4">
    <source>
        <dbReference type="ARBA" id="ARBA00023014"/>
    </source>
</evidence>
<keyword evidence="3 5" id="KW-0408">Iron</keyword>
<dbReference type="GO" id="GO:0005506">
    <property type="term" value="F:iron ion binding"/>
    <property type="evidence" value="ECO:0007669"/>
    <property type="project" value="InterPro"/>
</dbReference>
<dbReference type="EC" id="1.14.14.1" evidence="8"/>
<evidence type="ECO:0000256" key="3">
    <source>
        <dbReference type="ARBA" id="ARBA00023004"/>
    </source>
</evidence>
<evidence type="ECO:0000256" key="6">
    <source>
        <dbReference type="RuleBase" id="RU000461"/>
    </source>
</evidence>
<comment type="cofactor">
    <cofactor evidence="5">
        <name>heme</name>
        <dbReference type="ChEBI" id="CHEBI:30413"/>
    </cofactor>
</comment>
<keyword evidence="4" id="KW-0411">Iron-sulfur</keyword>
<dbReference type="OrthoDB" id="9764248at2"/>
<evidence type="ECO:0000256" key="5">
    <source>
        <dbReference type="PIRSR" id="PIRSR602401-1"/>
    </source>
</evidence>
<organism evidence="8 9">
    <name type="scientific">Methylorubrum extorquens (strain ATCC 14718 / DSM 1338 / JCM 2805 / NCIMB 9133 / AM1)</name>
    <name type="common">Methylobacterium extorquens</name>
    <dbReference type="NCBI Taxonomy" id="272630"/>
    <lineage>
        <taxon>Bacteria</taxon>
        <taxon>Pseudomonadati</taxon>
        <taxon>Pseudomonadota</taxon>
        <taxon>Alphaproteobacteria</taxon>
        <taxon>Hyphomicrobiales</taxon>
        <taxon>Methylobacteriaceae</taxon>
        <taxon>Methylorubrum</taxon>
    </lineage>
</organism>
<dbReference type="PROSITE" id="PS51296">
    <property type="entry name" value="RIESKE"/>
    <property type="match status" value="1"/>
</dbReference>
<dbReference type="PRINTS" id="PR00385">
    <property type="entry name" value="P450"/>
</dbReference>
<evidence type="ECO:0000256" key="2">
    <source>
        <dbReference type="ARBA" id="ARBA00022723"/>
    </source>
</evidence>
<dbReference type="Pfam" id="PF00067">
    <property type="entry name" value="p450"/>
    <property type="match status" value="1"/>
</dbReference>
<dbReference type="AlphaFoldDB" id="C5B3C6"/>
<gene>
    <name evidence="8" type="ordered locus">MexAM1_META2p0017</name>
</gene>
<sequence length="607" mass="68323">MFIKVSQVSGLELNKPTHIEVEGIDLVLLGTGSKISLFESRCPHQGAFLHEGAVRNGALVCRAHGWAFDADTGVCRGKQGIALTSIPLRIEGDDILADAEAVRALADRRKTEGRSSETVASVIQSQRTINDLPGPAGLPVLGNAHQINLEQLHVTMENWHEQYGSFFKFRILRQNAIAVAHPHLIRMVLRERPHNFRRISSIESVFQEMHAQGLFSVEKEEWRYQRRIVAQALNARQIRLFFPKMQQITERLMRRWSRASEDGRVVDVQEDLMRYTVDVTSNLSFNYDMNTVEKEGDVIQDHLEHVFPMISRRVNSAVPYWRYFKFQRDRDLDKALVALKGIIDDIIDKSRDRLKQNGGNVEAGNLVEAMLQLQETEGAITNDAIFGNVFSLLIAGEDTTANTMVWILHFLSSRPEVFKRMQEEADEVLGGSDVLPDLETANRLIYHDAVINEALRLKPVASIWPMEACSDVVMDGVAVPAGTPVFLLTRIPTLVDENGVPAPEFDPERWLRKDASTTHFDNVMVPFGAGPRLCPGRSLSLLEIRAVMSMVSRRFELELPTDGPSVGERFAFTLIPTNVRLRFKERNKYPAGPQFIAPTAESVRLGA</sequence>
<dbReference type="Pfam" id="PF00355">
    <property type="entry name" value="Rieske"/>
    <property type="match status" value="1"/>
</dbReference>
<evidence type="ECO:0000256" key="1">
    <source>
        <dbReference type="ARBA" id="ARBA00022714"/>
    </source>
</evidence>
<feature type="domain" description="Rieske" evidence="7">
    <location>
        <begin position="3"/>
        <end position="97"/>
    </location>
</feature>
<dbReference type="PRINTS" id="PR00463">
    <property type="entry name" value="EP450I"/>
</dbReference>
<name>C5B3C6_METEA</name>
<dbReference type="RefSeq" id="WP_003598550.1">
    <property type="nucleotide sequence ID" value="NC_012811.1"/>
</dbReference>
<keyword evidence="1" id="KW-0001">2Fe-2S</keyword>
<proteinExistence type="inferred from homology"/>
<dbReference type="HOGENOM" id="CLU_001570_5_1_5"/>
<feature type="binding site" description="axial binding residue" evidence="5">
    <location>
        <position position="534"/>
    </location>
    <ligand>
        <name>heme</name>
        <dbReference type="ChEBI" id="CHEBI:30413"/>
    </ligand>
    <ligandPart>
        <name>Fe</name>
        <dbReference type="ChEBI" id="CHEBI:18248"/>
    </ligandPart>
</feature>
<keyword evidence="9" id="KW-1185">Reference proteome</keyword>
<geneLocation type="plasmid" evidence="8 9">
    <name>megaplasmid</name>
</geneLocation>
<evidence type="ECO:0000313" key="9">
    <source>
        <dbReference type="Proteomes" id="UP000009081"/>
    </source>
</evidence>
<dbReference type="KEGG" id="mea:Mex_2p0017"/>
<dbReference type="PROSITE" id="PS00086">
    <property type="entry name" value="CYTOCHROME_P450"/>
    <property type="match status" value="1"/>
</dbReference>
<keyword evidence="6" id="KW-0503">Monooxygenase</keyword>
<keyword evidence="6 8" id="KW-0560">Oxidoreductase</keyword>
<dbReference type="Proteomes" id="UP000009081">
    <property type="component" value="Plasmid megaplasmid"/>
</dbReference>
<dbReference type="Gene3D" id="2.102.10.10">
    <property type="entry name" value="Rieske [2Fe-2S] iron-sulphur domain"/>
    <property type="match status" value="1"/>
</dbReference>
<dbReference type="InterPro" id="IPR036922">
    <property type="entry name" value="Rieske_2Fe-2S_sf"/>
</dbReference>
<dbReference type="PANTHER" id="PTHR24301:SF2">
    <property type="entry name" value="THROMBOXANE-A SYNTHASE"/>
    <property type="match status" value="1"/>
</dbReference>
<keyword evidence="5 6" id="KW-0349">Heme</keyword>
<reference evidence="8 9" key="1">
    <citation type="journal article" date="2009" name="PLoS ONE">
        <title>Methylobacterium genome sequences: a reference blueprint to investigate microbial metabolism of C1 compounds from natural and industrial sources.</title>
        <authorList>
            <person name="Vuilleumier S."/>
            <person name="Chistoserdova L."/>
            <person name="Lee M.-C."/>
            <person name="Bringel F."/>
            <person name="Lajus A."/>
            <person name="Zhou Y."/>
            <person name="Gourion B."/>
            <person name="Barbe V."/>
            <person name="Chang J."/>
            <person name="Cruveiller S."/>
            <person name="Dossat C."/>
            <person name="Gillett W."/>
            <person name="Gruffaz C."/>
            <person name="Haugen E."/>
            <person name="Hourcade E."/>
            <person name="Levy R."/>
            <person name="Mangenot S."/>
            <person name="Muller E."/>
            <person name="Nadalig T."/>
            <person name="Pagni M."/>
            <person name="Penny C."/>
            <person name="Peyraud R."/>
            <person name="Robinson D.G."/>
            <person name="Roche D."/>
            <person name="Rouy Z."/>
            <person name="Saenampechek C."/>
            <person name="Salvignol G."/>
            <person name="Vallenet D."/>
            <person name="Wu Z."/>
            <person name="Marx C.J."/>
            <person name="Vorholt J.A."/>
            <person name="Olson M.V."/>
            <person name="Kaul R."/>
            <person name="Weissenbach J."/>
            <person name="Medigue C."/>
            <person name="Lidstrom M.E."/>
        </authorList>
    </citation>
    <scope>NUCLEOTIDE SEQUENCE [LARGE SCALE GENOMIC DNA]</scope>
    <source>
        <strain evidence="9">ATCC 14718 / DSM 1338 / JCM 2805 / NCIMB 9133 / AM1</strain>
    </source>
</reference>
<dbReference type="InterPro" id="IPR036396">
    <property type="entry name" value="Cyt_P450_sf"/>
</dbReference>
<dbReference type="InterPro" id="IPR017941">
    <property type="entry name" value="Rieske_2Fe-2S"/>
</dbReference>
<dbReference type="InterPro" id="IPR001128">
    <property type="entry name" value="Cyt_P450"/>
</dbReference>
<keyword evidence="8" id="KW-0614">Plasmid</keyword>
<dbReference type="GO" id="GO:0016712">
    <property type="term" value="F:oxidoreductase activity, acting on paired donors, with incorporation or reduction of molecular oxygen, reduced flavin or flavoprotein as one donor, and incorporation of one atom of oxygen"/>
    <property type="evidence" value="ECO:0007669"/>
    <property type="project" value="UniProtKB-EC"/>
</dbReference>
<evidence type="ECO:0000259" key="7">
    <source>
        <dbReference type="PROSITE" id="PS51296"/>
    </source>
</evidence>
<dbReference type="PANTHER" id="PTHR24301">
    <property type="entry name" value="THROMBOXANE-A SYNTHASE"/>
    <property type="match status" value="1"/>
</dbReference>
<keyword evidence="2 5" id="KW-0479">Metal-binding</keyword>
<dbReference type="SUPFAM" id="SSF48264">
    <property type="entry name" value="Cytochrome P450"/>
    <property type="match status" value="1"/>
</dbReference>
<accession>C5B3C6</accession>
<dbReference type="GO" id="GO:0051537">
    <property type="term" value="F:2 iron, 2 sulfur cluster binding"/>
    <property type="evidence" value="ECO:0007669"/>
    <property type="project" value="UniProtKB-KW"/>
</dbReference>
<dbReference type="EMBL" id="CP001511">
    <property type="protein sequence ID" value="ACS42958.1"/>
    <property type="molecule type" value="Genomic_DNA"/>
</dbReference>
<dbReference type="SUPFAM" id="SSF50022">
    <property type="entry name" value="ISP domain"/>
    <property type="match status" value="1"/>
</dbReference>
<dbReference type="Gene3D" id="1.10.630.10">
    <property type="entry name" value="Cytochrome P450"/>
    <property type="match status" value="1"/>
</dbReference>
<dbReference type="CDD" id="cd11083">
    <property type="entry name" value="CYP_unk"/>
    <property type="match status" value="1"/>
</dbReference>
<dbReference type="GO" id="GO:0020037">
    <property type="term" value="F:heme binding"/>
    <property type="evidence" value="ECO:0007669"/>
    <property type="project" value="InterPro"/>
</dbReference>
<comment type="similarity">
    <text evidence="6">Belongs to the cytochrome P450 family.</text>
</comment>
<dbReference type="InterPro" id="IPR017972">
    <property type="entry name" value="Cyt_P450_CS"/>
</dbReference>